<dbReference type="EMBL" id="SHNP01000006">
    <property type="protein sequence ID" value="MCX2975230.1"/>
    <property type="molecule type" value="Genomic_DNA"/>
</dbReference>
<dbReference type="InterPro" id="IPR023614">
    <property type="entry name" value="Porin_dom_sf"/>
</dbReference>
<protein>
    <recommendedName>
        <fullName evidence="2">Alginate export domain-containing protein</fullName>
    </recommendedName>
</protein>
<evidence type="ECO:0000313" key="3">
    <source>
        <dbReference type="EMBL" id="MCX2975230.1"/>
    </source>
</evidence>
<feature type="domain" description="Alginate export" evidence="2">
    <location>
        <begin position="48"/>
        <end position="314"/>
    </location>
</feature>
<keyword evidence="4" id="KW-1185">Reference proteome</keyword>
<sequence>MDNSMNDKKSYLMIISGLLAAGLTVGAQAQDGFSEALSKAVSEGSAKVDFRYRFENVDDDAFAKDANASTLRSRLTFQSGTVGGFNGLLEFDNVTYVGSDDFNSTENGKVDRPVVADPKGTEVNQAWVKYGTESLSGIYGRQRILHGSQRFVGGVAWRQNEQTYDGLRAQWGEASNLHLDYAYVYNINRVFGPDDSAAQPANWKGNNHLARLDWKLGDNHTLSGFIYALEIDERGAWSPNKSVNNSTDTYGVDYSGNLGPVAVKAAYATQSDAGDSVLDYDADYYMLEGAMSSAGISGKLGYEVLGADNGVGFKTPLATAHKFQGWADKFLTAPGDGIEDLYLGVTGNLGPVKLGAFYHDFSAEDSSEDFGTEWDLVGTWPISKQFSTQLKYANFSSDSDRYSDAQKVWVTLQLKL</sequence>
<proteinExistence type="predicted"/>
<dbReference type="Proteomes" id="UP001143307">
    <property type="component" value="Unassembled WGS sequence"/>
</dbReference>
<evidence type="ECO:0000259" key="2">
    <source>
        <dbReference type="Pfam" id="PF13372"/>
    </source>
</evidence>
<feature type="chain" id="PRO_5046389349" description="Alginate export domain-containing protein" evidence="1">
    <location>
        <begin position="30"/>
        <end position="416"/>
    </location>
</feature>
<organism evidence="3 4">
    <name type="scientific">Candidatus Seongchinamella marina</name>
    <dbReference type="NCBI Taxonomy" id="2518990"/>
    <lineage>
        <taxon>Bacteria</taxon>
        <taxon>Pseudomonadati</taxon>
        <taxon>Pseudomonadota</taxon>
        <taxon>Gammaproteobacteria</taxon>
        <taxon>Cellvibrionales</taxon>
        <taxon>Halieaceae</taxon>
        <taxon>Seongchinamella</taxon>
    </lineage>
</organism>
<gene>
    <name evidence="3" type="ORF">EYC87_16740</name>
</gene>
<reference evidence="3" key="1">
    <citation type="submission" date="2019-02" db="EMBL/GenBank/DDBJ databases">
        <authorList>
            <person name="Li S.-H."/>
        </authorList>
    </citation>
    <scope>NUCLEOTIDE SEQUENCE</scope>
    <source>
        <strain evidence="3">IMCC8485</strain>
    </source>
</reference>
<dbReference type="InterPro" id="IPR025388">
    <property type="entry name" value="Alginate_export_dom"/>
</dbReference>
<evidence type="ECO:0000256" key="1">
    <source>
        <dbReference type="SAM" id="SignalP"/>
    </source>
</evidence>
<accession>A0ABT3T038</accession>
<evidence type="ECO:0000313" key="4">
    <source>
        <dbReference type="Proteomes" id="UP001143307"/>
    </source>
</evidence>
<dbReference type="Pfam" id="PF13372">
    <property type="entry name" value="Alginate_exp"/>
    <property type="match status" value="1"/>
</dbReference>
<keyword evidence="1" id="KW-0732">Signal</keyword>
<feature type="signal peptide" evidence="1">
    <location>
        <begin position="1"/>
        <end position="29"/>
    </location>
</feature>
<dbReference type="Gene3D" id="2.40.160.10">
    <property type="entry name" value="Porin"/>
    <property type="match status" value="1"/>
</dbReference>
<name>A0ABT3T038_9GAMM</name>
<comment type="caution">
    <text evidence="3">The sequence shown here is derived from an EMBL/GenBank/DDBJ whole genome shotgun (WGS) entry which is preliminary data.</text>
</comment>